<evidence type="ECO:0000313" key="5">
    <source>
        <dbReference type="EMBL" id="SMC59001.1"/>
    </source>
</evidence>
<dbReference type="EC" id="2.7.7.7" evidence="1"/>
<gene>
    <name evidence="5" type="ORF">SAMN06296429_105234</name>
</gene>
<dbReference type="GO" id="GO:0006261">
    <property type="term" value="P:DNA-templated DNA replication"/>
    <property type="evidence" value="ECO:0007669"/>
    <property type="project" value="InterPro"/>
</dbReference>
<evidence type="ECO:0000256" key="3">
    <source>
        <dbReference type="ARBA" id="ARBA00049244"/>
    </source>
</evidence>
<dbReference type="Pfam" id="PF00476">
    <property type="entry name" value="DNA_pol_A"/>
    <property type="match status" value="1"/>
</dbReference>
<dbReference type="Proteomes" id="UP000192634">
    <property type="component" value="Unassembled WGS sequence"/>
</dbReference>
<comment type="catalytic activity">
    <reaction evidence="3">
        <text>DNA(n) + a 2'-deoxyribonucleoside 5'-triphosphate = DNA(n+1) + diphosphate</text>
        <dbReference type="Rhea" id="RHEA:22508"/>
        <dbReference type="Rhea" id="RHEA-COMP:17339"/>
        <dbReference type="Rhea" id="RHEA-COMP:17340"/>
        <dbReference type="ChEBI" id="CHEBI:33019"/>
        <dbReference type="ChEBI" id="CHEBI:61560"/>
        <dbReference type="ChEBI" id="CHEBI:173112"/>
        <dbReference type="EC" id="2.7.7.7"/>
    </reaction>
</comment>
<evidence type="ECO:0000313" key="6">
    <source>
        <dbReference type="Proteomes" id="UP000192634"/>
    </source>
</evidence>
<dbReference type="GO" id="GO:0006302">
    <property type="term" value="P:double-strand break repair"/>
    <property type="evidence" value="ECO:0007669"/>
    <property type="project" value="TreeGrafter"/>
</dbReference>
<dbReference type="GO" id="GO:0003677">
    <property type="term" value="F:DNA binding"/>
    <property type="evidence" value="ECO:0007669"/>
    <property type="project" value="InterPro"/>
</dbReference>
<dbReference type="InterPro" id="IPR002298">
    <property type="entry name" value="DNA_polymerase_A"/>
</dbReference>
<dbReference type="GO" id="GO:0003887">
    <property type="term" value="F:DNA-directed DNA polymerase activity"/>
    <property type="evidence" value="ECO:0007669"/>
    <property type="project" value="UniProtKB-EC"/>
</dbReference>
<organism evidence="5 6">
    <name type="scientific">Janibacter indicus</name>
    <dbReference type="NCBI Taxonomy" id="857417"/>
    <lineage>
        <taxon>Bacteria</taxon>
        <taxon>Bacillati</taxon>
        <taxon>Actinomycetota</taxon>
        <taxon>Actinomycetes</taxon>
        <taxon>Micrococcales</taxon>
        <taxon>Intrasporangiaceae</taxon>
        <taxon>Janibacter</taxon>
    </lineage>
</organism>
<reference evidence="5 6" key="1">
    <citation type="submission" date="2017-04" db="EMBL/GenBank/DDBJ databases">
        <authorList>
            <person name="Afonso C.L."/>
            <person name="Miller P.J."/>
            <person name="Scott M.A."/>
            <person name="Spackman E."/>
            <person name="Goraichik I."/>
            <person name="Dimitrov K.M."/>
            <person name="Suarez D.L."/>
            <person name="Swayne D.E."/>
        </authorList>
    </citation>
    <scope>NUCLEOTIDE SEQUENCE [LARGE SCALE GENOMIC DNA]</scope>
    <source>
        <strain evidence="5 6">CGMCC 1.12511</strain>
    </source>
</reference>
<evidence type="ECO:0000259" key="4">
    <source>
        <dbReference type="SMART" id="SM00482"/>
    </source>
</evidence>
<protein>
    <recommendedName>
        <fullName evidence="1">DNA-directed DNA polymerase</fullName>
        <ecNumber evidence="1">2.7.7.7</ecNumber>
    </recommendedName>
</protein>
<dbReference type="RefSeq" id="WP_084450688.1">
    <property type="nucleotide sequence ID" value="NZ_FWXN01000005.1"/>
</dbReference>
<dbReference type="Gene3D" id="1.10.150.20">
    <property type="entry name" value="5' to 3' exonuclease, C-terminal subdomain"/>
    <property type="match status" value="1"/>
</dbReference>
<dbReference type="InterPro" id="IPR043502">
    <property type="entry name" value="DNA/RNA_pol_sf"/>
</dbReference>
<evidence type="ECO:0000256" key="2">
    <source>
        <dbReference type="ARBA" id="ARBA00022705"/>
    </source>
</evidence>
<accession>A0A1W2AEX3</accession>
<dbReference type="PANTHER" id="PTHR10133:SF27">
    <property type="entry name" value="DNA POLYMERASE NU"/>
    <property type="match status" value="1"/>
</dbReference>
<name>A0A1W2AEX3_9MICO</name>
<dbReference type="Gene3D" id="3.30.70.370">
    <property type="match status" value="1"/>
</dbReference>
<proteinExistence type="predicted"/>
<dbReference type="PRINTS" id="PR00868">
    <property type="entry name" value="DNAPOLI"/>
</dbReference>
<evidence type="ECO:0000256" key="1">
    <source>
        <dbReference type="ARBA" id="ARBA00012417"/>
    </source>
</evidence>
<dbReference type="AlphaFoldDB" id="A0A1W2AEX3"/>
<dbReference type="SUPFAM" id="SSF56672">
    <property type="entry name" value="DNA/RNA polymerases"/>
    <property type="match status" value="1"/>
</dbReference>
<sequence>MGGQQPGAVVVGVDGVGAALPPHGDPVLARDLPSLVATLSPGTRWVTWSAASVAPLVTAGARLDRTWDVAEAHRLAHGGWAAGPELAWAAVHGLEPGTAPAAPTGDLFDLLSDELPPEQLVRDDGHLRADAVTGAWLTTPERCAAFAEAARQVAARQHEGMTARGGRALATAHAESAAAVLCVELEQHGLPIDRATARRLVTEAAGDEPHSLDEELAARTTRDAPVLAALPGTGHVDLRNPAQVKAMLARAGVDVPSTRKWVLEAHRATHPVVPALLEWRKRERIATTYGWRWLREHVGADDRLRGAWAACDGAAGRMTAQAGLHNLPAELRPAVAADEGWVFVRADLGQVEPRVLAAVSRDEAFAAATREDDLYAPVAQRLGVERSVAKIAVLAAMYGQRSGPAAEALAGLEREYPVAMAHLQRAQDRGRRGEPVRTFGGRLVRTDFSSGDLDAEARDGLAAARGRFARNAVIQGSAAELFKAWAATVRVAVRPLQGRIVLCLHDELLVHVPQEHAQQAAALVDRALTDAARRWLGGEQVRFVADTSIVRRWSEAK</sequence>
<dbReference type="OrthoDB" id="4414061at2"/>
<dbReference type="SMART" id="SM00482">
    <property type="entry name" value="POLAc"/>
    <property type="match status" value="1"/>
</dbReference>
<dbReference type="EMBL" id="FWXN01000005">
    <property type="protein sequence ID" value="SMC59001.1"/>
    <property type="molecule type" value="Genomic_DNA"/>
</dbReference>
<dbReference type="InterPro" id="IPR001098">
    <property type="entry name" value="DNA-dir_DNA_pol_A_palm_dom"/>
</dbReference>
<dbReference type="PANTHER" id="PTHR10133">
    <property type="entry name" value="DNA POLYMERASE I"/>
    <property type="match status" value="1"/>
</dbReference>
<feature type="domain" description="DNA-directed DNA polymerase family A palm" evidence="4">
    <location>
        <begin position="330"/>
        <end position="516"/>
    </location>
</feature>
<keyword evidence="2" id="KW-0235">DNA replication</keyword>